<dbReference type="Proteomes" id="UP001165121">
    <property type="component" value="Unassembled WGS sequence"/>
</dbReference>
<protein>
    <submittedName>
        <fullName evidence="1">Unnamed protein product</fullName>
    </submittedName>
</protein>
<gene>
    <name evidence="1" type="ORF">Pfra01_000387400</name>
</gene>
<evidence type="ECO:0000313" key="1">
    <source>
        <dbReference type="EMBL" id="GMF23877.1"/>
    </source>
</evidence>
<keyword evidence="2" id="KW-1185">Reference proteome</keyword>
<dbReference type="EMBL" id="BSXT01000302">
    <property type="protein sequence ID" value="GMF23877.1"/>
    <property type="molecule type" value="Genomic_DNA"/>
</dbReference>
<comment type="caution">
    <text evidence="1">The sequence shown here is derived from an EMBL/GenBank/DDBJ whole genome shotgun (WGS) entry which is preliminary data.</text>
</comment>
<organism evidence="1 2">
    <name type="scientific">Phytophthora fragariaefolia</name>
    <dbReference type="NCBI Taxonomy" id="1490495"/>
    <lineage>
        <taxon>Eukaryota</taxon>
        <taxon>Sar</taxon>
        <taxon>Stramenopiles</taxon>
        <taxon>Oomycota</taxon>
        <taxon>Peronosporomycetes</taxon>
        <taxon>Peronosporales</taxon>
        <taxon>Peronosporaceae</taxon>
        <taxon>Phytophthora</taxon>
    </lineage>
</organism>
<dbReference type="OrthoDB" id="109678at2759"/>
<dbReference type="AlphaFoldDB" id="A0A9W6U110"/>
<reference evidence="1" key="1">
    <citation type="submission" date="2023-04" db="EMBL/GenBank/DDBJ databases">
        <title>Phytophthora fragariaefolia NBRC 109709.</title>
        <authorList>
            <person name="Ichikawa N."/>
            <person name="Sato H."/>
            <person name="Tonouchi N."/>
        </authorList>
    </citation>
    <scope>NUCLEOTIDE SEQUENCE</scope>
    <source>
        <strain evidence="1">NBRC 109709</strain>
    </source>
</reference>
<accession>A0A9W6U110</accession>
<sequence>MLTFTFTNNQASPFPSKQAATCHKVYFSPHGTASMADAQQFDPDGDAVMHSMSQPVFEFIKAPRLDDWSHDALVNWEKARVQYEETVRQRCRESGERPEVAMKPVKSSIDRKLLEVLCLYELRKAVENVSNEEFRC</sequence>
<evidence type="ECO:0000313" key="2">
    <source>
        <dbReference type="Proteomes" id="UP001165121"/>
    </source>
</evidence>
<proteinExistence type="predicted"/>
<name>A0A9W6U110_9STRA</name>